<accession>A0A5D2S2B4</accession>
<gene>
    <name evidence="1" type="ORF">E1A91_D13G148700v1</name>
</gene>
<evidence type="ECO:0000313" key="2">
    <source>
        <dbReference type="Proteomes" id="UP000323597"/>
    </source>
</evidence>
<organism evidence="1 2">
    <name type="scientific">Gossypium mustelinum</name>
    <name type="common">Cotton</name>
    <name type="synonym">Gossypium caicoense</name>
    <dbReference type="NCBI Taxonomy" id="34275"/>
    <lineage>
        <taxon>Eukaryota</taxon>
        <taxon>Viridiplantae</taxon>
        <taxon>Streptophyta</taxon>
        <taxon>Embryophyta</taxon>
        <taxon>Tracheophyta</taxon>
        <taxon>Spermatophyta</taxon>
        <taxon>Magnoliopsida</taxon>
        <taxon>eudicotyledons</taxon>
        <taxon>Gunneridae</taxon>
        <taxon>Pentapetalae</taxon>
        <taxon>rosids</taxon>
        <taxon>malvids</taxon>
        <taxon>Malvales</taxon>
        <taxon>Malvaceae</taxon>
        <taxon>Malvoideae</taxon>
        <taxon>Gossypium</taxon>
    </lineage>
</organism>
<dbReference type="Proteomes" id="UP000323597">
    <property type="component" value="Chromosome D13"/>
</dbReference>
<dbReference type="AlphaFoldDB" id="A0A5D2S2B4"/>
<dbReference type="EMBL" id="CM017661">
    <property type="protein sequence ID" value="TYI47089.1"/>
    <property type="molecule type" value="Genomic_DNA"/>
</dbReference>
<name>A0A5D2S2B4_GOSMU</name>
<proteinExistence type="predicted"/>
<sequence>MPYKSPHKCAAALHRLHHSSPLLFPTMKRRSEVAFRRISRWCGRWRTWVVRGQRAVTEVITAGGRTCAALGRLLVAVALMRRGFLDGFIGPG</sequence>
<protein>
    <submittedName>
        <fullName evidence="1">Uncharacterized protein</fullName>
    </submittedName>
</protein>
<reference evidence="1 2" key="1">
    <citation type="submission" date="2019-07" db="EMBL/GenBank/DDBJ databases">
        <title>WGS assembly of Gossypium mustelinum.</title>
        <authorList>
            <person name="Chen Z.J."/>
            <person name="Sreedasyam A."/>
            <person name="Ando A."/>
            <person name="Song Q."/>
            <person name="De L."/>
            <person name="Hulse-Kemp A."/>
            <person name="Ding M."/>
            <person name="Ye W."/>
            <person name="Kirkbride R."/>
            <person name="Jenkins J."/>
            <person name="Plott C."/>
            <person name="Lovell J."/>
            <person name="Lin Y.-M."/>
            <person name="Vaughn R."/>
            <person name="Liu B."/>
            <person name="Li W."/>
            <person name="Simpson S."/>
            <person name="Scheffler B."/>
            <person name="Saski C."/>
            <person name="Grover C."/>
            <person name="Hu G."/>
            <person name="Conover J."/>
            <person name="Carlson J."/>
            <person name="Shu S."/>
            <person name="Boston L."/>
            <person name="Williams M."/>
            <person name="Peterson D."/>
            <person name="Mcgee K."/>
            <person name="Jones D."/>
            <person name="Wendel J."/>
            <person name="Stelly D."/>
            <person name="Grimwood J."/>
            <person name="Schmutz J."/>
        </authorList>
    </citation>
    <scope>NUCLEOTIDE SEQUENCE [LARGE SCALE GENOMIC DNA]</scope>
    <source>
        <strain evidence="1">1408120.09</strain>
    </source>
</reference>
<keyword evidence="2" id="KW-1185">Reference proteome</keyword>
<evidence type="ECO:0000313" key="1">
    <source>
        <dbReference type="EMBL" id="TYI47089.1"/>
    </source>
</evidence>